<proteinExistence type="predicted"/>
<evidence type="ECO:0000313" key="3">
    <source>
        <dbReference type="Proteomes" id="UP000590647"/>
    </source>
</evidence>
<feature type="compositionally biased region" description="Basic and acidic residues" evidence="1">
    <location>
        <begin position="21"/>
        <end position="32"/>
    </location>
</feature>
<dbReference type="AlphaFoldDB" id="A0A7W9HDC6"/>
<evidence type="ECO:0000313" key="2">
    <source>
        <dbReference type="EMBL" id="MBB5800192.1"/>
    </source>
</evidence>
<comment type="caution">
    <text evidence="2">The sequence shown here is derived from an EMBL/GenBank/DDBJ whole genome shotgun (WGS) entry which is preliminary data.</text>
</comment>
<reference evidence="2 3" key="1">
    <citation type="submission" date="2020-08" db="EMBL/GenBank/DDBJ databases">
        <title>Sequencing the genomes of 1000 actinobacteria strains.</title>
        <authorList>
            <person name="Klenk H.-P."/>
        </authorList>
    </citation>
    <scope>NUCLEOTIDE SEQUENCE [LARGE SCALE GENOMIC DNA]</scope>
    <source>
        <strain evidence="2 3">DSM 40084</strain>
    </source>
</reference>
<sequence length="124" mass="12999">MPTAAHVSHSRTVAGSVVDGHSAHGADSRRATNSDSNAARRRYGQRVVSVPDSRSRSKAAVGRPLGSRPGRPSTTPGKPVLQPLEGEPPFLPHDQLAVQSGRVRQLRGAGHNLRERGGHVGAAP</sequence>
<dbReference type="EMBL" id="JACHNE010000001">
    <property type="protein sequence ID" value="MBB5800192.1"/>
    <property type="molecule type" value="Genomic_DNA"/>
</dbReference>
<name>A0A7W9HDC6_9ACTN</name>
<dbReference type="Proteomes" id="UP000590647">
    <property type="component" value="Unassembled WGS sequence"/>
</dbReference>
<accession>A0A7W9HDC6</accession>
<feature type="region of interest" description="Disordered" evidence="1">
    <location>
        <begin position="1"/>
        <end position="124"/>
    </location>
</feature>
<keyword evidence="3" id="KW-1185">Reference proteome</keyword>
<protein>
    <submittedName>
        <fullName evidence="2">Uncharacterized protein</fullName>
    </submittedName>
</protein>
<gene>
    <name evidence="2" type="ORF">HDA41_008156</name>
</gene>
<evidence type="ECO:0000256" key="1">
    <source>
        <dbReference type="SAM" id="MobiDB-lite"/>
    </source>
</evidence>
<organism evidence="2 3">
    <name type="scientific">Streptomyces caelestis</name>
    <dbReference type="NCBI Taxonomy" id="36816"/>
    <lineage>
        <taxon>Bacteria</taxon>
        <taxon>Bacillati</taxon>
        <taxon>Actinomycetota</taxon>
        <taxon>Actinomycetes</taxon>
        <taxon>Kitasatosporales</taxon>
        <taxon>Streptomycetaceae</taxon>
        <taxon>Streptomyces</taxon>
    </lineage>
</organism>